<keyword evidence="2" id="KW-1185">Reference proteome</keyword>
<dbReference type="InterPro" id="IPR055268">
    <property type="entry name" value="PCB-like"/>
</dbReference>
<evidence type="ECO:0000313" key="1">
    <source>
        <dbReference type="EMBL" id="KAL3769030.1"/>
    </source>
</evidence>
<dbReference type="Gene3D" id="3.10.600.10">
    <property type="entry name" value="pyruvate carboxylase f1077a mutant domain"/>
    <property type="match status" value="1"/>
</dbReference>
<dbReference type="Gene3D" id="1.10.10.60">
    <property type="entry name" value="Homeodomain-like"/>
    <property type="match status" value="1"/>
</dbReference>
<dbReference type="PANTHER" id="PTHR43778">
    <property type="entry name" value="PYRUVATE CARBOXYLASE"/>
    <property type="match status" value="1"/>
</dbReference>
<gene>
    <name evidence="1" type="ORF">ACHAWO_006796</name>
</gene>
<name>A0ABD3MYT1_9STRA</name>
<proteinExistence type="predicted"/>
<accession>A0ABD3MYT1</accession>
<protein>
    <submittedName>
        <fullName evidence="1">Uncharacterized protein</fullName>
    </submittedName>
</protein>
<dbReference type="Proteomes" id="UP001530400">
    <property type="component" value="Unassembled WGS sequence"/>
</dbReference>
<comment type="caution">
    <text evidence="1">The sequence shown here is derived from an EMBL/GenBank/DDBJ whole genome shotgun (WGS) entry which is preliminary data.</text>
</comment>
<dbReference type="PANTHER" id="PTHR43778:SF2">
    <property type="entry name" value="PYRUVATE CARBOXYLASE, MITOCHONDRIAL"/>
    <property type="match status" value="1"/>
</dbReference>
<dbReference type="AlphaFoldDB" id="A0ABD3MYT1"/>
<reference evidence="1 2" key="1">
    <citation type="submission" date="2024-10" db="EMBL/GenBank/DDBJ databases">
        <title>Updated reference genomes for cyclostephanoid diatoms.</title>
        <authorList>
            <person name="Roberts W.R."/>
            <person name="Alverson A.J."/>
        </authorList>
    </citation>
    <scope>NUCLEOTIDE SEQUENCE [LARGE SCALE GENOMIC DNA]</scope>
    <source>
        <strain evidence="1 2">AJA010-31</strain>
    </source>
</reference>
<evidence type="ECO:0000313" key="2">
    <source>
        <dbReference type="Proteomes" id="UP001530400"/>
    </source>
</evidence>
<organism evidence="1 2">
    <name type="scientific">Cyclotella atomus</name>
    <dbReference type="NCBI Taxonomy" id="382360"/>
    <lineage>
        <taxon>Eukaryota</taxon>
        <taxon>Sar</taxon>
        <taxon>Stramenopiles</taxon>
        <taxon>Ochrophyta</taxon>
        <taxon>Bacillariophyta</taxon>
        <taxon>Coscinodiscophyceae</taxon>
        <taxon>Thalassiosirophycidae</taxon>
        <taxon>Stephanodiscales</taxon>
        <taxon>Stephanodiscaceae</taxon>
        <taxon>Cyclotella</taxon>
    </lineage>
</organism>
<dbReference type="EMBL" id="JALLPJ020001338">
    <property type="protein sequence ID" value="KAL3769030.1"/>
    <property type="molecule type" value="Genomic_DNA"/>
</dbReference>
<sequence>MSHAMYPSVFDEFKEKQAEYGKAIGQELTVYIEKGKHLILKLISVGDTSKDGIVHLQFELDGQPRSVHVKDKRAGIQEKKRLKALKGVTGSIGAAMPGVVLETKVKKGDKVNKGDLGVDECHEDGDYHY</sequence>